<organism evidence="5">
    <name type="scientific">Castellaniella ginsengisoli</name>
    <dbReference type="NCBI Taxonomy" id="546114"/>
    <lineage>
        <taxon>Bacteria</taxon>
        <taxon>Pseudomonadati</taxon>
        <taxon>Pseudomonadota</taxon>
        <taxon>Betaproteobacteria</taxon>
        <taxon>Burkholderiales</taxon>
        <taxon>Alcaligenaceae</taxon>
        <taxon>Castellaniella</taxon>
    </lineage>
</organism>
<evidence type="ECO:0000256" key="3">
    <source>
        <dbReference type="ARBA" id="ARBA00023315"/>
    </source>
</evidence>
<dbReference type="RefSeq" id="WP_368643278.1">
    <property type="nucleotide sequence ID" value="NZ_CP158252.1"/>
</dbReference>
<evidence type="ECO:0000256" key="1">
    <source>
        <dbReference type="ARBA" id="ARBA00022490"/>
    </source>
</evidence>
<dbReference type="PANTHER" id="PTHR30098:SF2">
    <property type="entry name" value="LEUCYL_PHENYLALANYL-TRNA--PROTEIN TRANSFERASE"/>
    <property type="match status" value="1"/>
</dbReference>
<comment type="catalytic activity">
    <reaction evidence="4">
        <text>N-terminal L-arginyl-[protein] + L-leucyl-tRNA(Leu) = N-terminal L-leucyl-L-arginyl-[protein] + tRNA(Leu) + H(+)</text>
        <dbReference type="Rhea" id="RHEA:50416"/>
        <dbReference type="Rhea" id="RHEA-COMP:9613"/>
        <dbReference type="Rhea" id="RHEA-COMP:9622"/>
        <dbReference type="Rhea" id="RHEA-COMP:12672"/>
        <dbReference type="Rhea" id="RHEA-COMP:12673"/>
        <dbReference type="ChEBI" id="CHEBI:15378"/>
        <dbReference type="ChEBI" id="CHEBI:64719"/>
        <dbReference type="ChEBI" id="CHEBI:78442"/>
        <dbReference type="ChEBI" id="CHEBI:78494"/>
        <dbReference type="ChEBI" id="CHEBI:133044"/>
        <dbReference type="EC" id="2.3.2.6"/>
    </reaction>
</comment>
<protein>
    <recommendedName>
        <fullName evidence="4">Leucyl/phenylalanyl-tRNA--protein transferase</fullName>
        <ecNumber evidence="4">2.3.2.6</ecNumber>
    </recommendedName>
    <alternativeName>
        <fullName evidence="4">L/F-transferase</fullName>
    </alternativeName>
    <alternativeName>
        <fullName evidence="4">Leucyltransferase</fullName>
    </alternativeName>
    <alternativeName>
        <fullName evidence="4">Phenyalanyltransferase</fullName>
    </alternativeName>
</protein>
<reference evidence="5" key="1">
    <citation type="submission" date="2024-05" db="EMBL/GenBank/DDBJ databases">
        <authorList>
            <person name="Luo Y.-C."/>
            <person name="Nicholds J."/>
            <person name="Mortimer T."/>
            <person name="Maboni G."/>
        </authorList>
    </citation>
    <scope>NUCLEOTIDE SEQUENCE</scope>
    <source>
        <strain evidence="5">153920</strain>
    </source>
</reference>
<evidence type="ECO:0000313" key="5">
    <source>
        <dbReference type="EMBL" id="XDJ41585.1"/>
    </source>
</evidence>
<comment type="subcellular location">
    <subcellularLocation>
        <location evidence="4">Cytoplasm</location>
    </subcellularLocation>
</comment>
<dbReference type="GO" id="GO:0008914">
    <property type="term" value="F:leucyl-tRNA--protein transferase activity"/>
    <property type="evidence" value="ECO:0007669"/>
    <property type="project" value="UniProtKB-UniRule"/>
</dbReference>
<evidence type="ECO:0000256" key="4">
    <source>
        <dbReference type="HAMAP-Rule" id="MF_00688"/>
    </source>
</evidence>
<dbReference type="AlphaFoldDB" id="A0AB39CHZ5"/>
<dbReference type="InterPro" id="IPR042221">
    <property type="entry name" value="Leu/Phe-tRNA_Trfase_N"/>
</dbReference>
<proteinExistence type="inferred from homology"/>
<comment type="catalytic activity">
    <reaction evidence="4">
        <text>L-phenylalanyl-tRNA(Phe) + an N-terminal L-alpha-aminoacyl-[protein] = an N-terminal L-phenylalanyl-L-alpha-aminoacyl-[protein] + tRNA(Phe)</text>
        <dbReference type="Rhea" id="RHEA:43632"/>
        <dbReference type="Rhea" id="RHEA-COMP:9668"/>
        <dbReference type="Rhea" id="RHEA-COMP:9699"/>
        <dbReference type="Rhea" id="RHEA-COMP:10636"/>
        <dbReference type="Rhea" id="RHEA-COMP:10637"/>
        <dbReference type="ChEBI" id="CHEBI:78442"/>
        <dbReference type="ChEBI" id="CHEBI:78531"/>
        <dbReference type="ChEBI" id="CHEBI:78597"/>
        <dbReference type="ChEBI" id="CHEBI:83561"/>
        <dbReference type="EC" id="2.3.2.6"/>
    </reaction>
</comment>
<dbReference type="InterPro" id="IPR016181">
    <property type="entry name" value="Acyl_CoA_acyltransferase"/>
</dbReference>
<comment type="catalytic activity">
    <reaction evidence="4">
        <text>N-terminal L-lysyl-[protein] + L-leucyl-tRNA(Leu) = N-terminal L-leucyl-L-lysyl-[protein] + tRNA(Leu) + H(+)</text>
        <dbReference type="Rhea" id="RHEA:12340"/>
        <dbReference type="Rhea" id="RHEA-COMP:9613"/>
        <dbReference type="Rhea" id="RHEA-COMP:9622"/>
        <dbReference type="Rhea" id="RHEA-COMP:12670"/>
        <dbReference type="Rhea" id="RHEA-COMP:12671"/>
        <dbReference type="ChEBI" id="CHEBI:15378"/>
        <dbReference type="ChEBI" id="CHEBI:65249"/>
        <dbReference type="ChEBI" id="CHEBI:78442"/>
        <dbReference type="ChEBI" id="CHEBI:78494"/>
        <dbReference type="ChEBI" id="CHEBI:133043"/>
        <dbReference type="EC" id="2.3.2.6"/>
    </reaction>
</comment>
<keyword evidence="3 4" id="KW-0012">Acyltransferase</keyword>
<comment type="function">
    <text evidence="4">Functions in the N-end rule pathway of protein degradation where it conjugates Leu, Phe and, less efficiently, Met from aminoacyl-tRNAs to the N-termini of proteins containing an N-terminal arginine or lysine.</text>
</comment>
<keyword evidence="2 4" id="KW-0808">Transferase</keyword>
<dbReference type="GO" id="GO:0030163">
    <property type="term" value="P:protein catabolic process"/>
    <property type="evidence" value="ECO:0007669"/>
    <property type="project" value="UniProtKB-UniRule"/>
</dbReference>
<sequence>MTIIWIEDHDPLPDPARVPFPASGLGAAGLDLSPARLYEAYRKGLFPWYSPGEPVLWWSPDPRMVLHCRELHIGRSLAKRIRQFDRPPEAGPVAGSAPSLCVTLNRAFPAVIAHCAQRGAARIGLGAARAGRDWPAPGAAQGRDGTWITPDIIAVYTAWHRMGYVHSVETWIGGRLAGGLYGVGLGRCFFGESMFSLAADASKVALAYLVRHLQARGTAWIDCQQETPHLASLGARPAARADFLELLAAGRDAPAPPWGSGRLRADGRLEAQPVA</sequence>
<name>A0AB39CHZ5_9BURK</name>
<dbReference type="InterPro" id="IPR004616">
    <property type="entry name" value="Leu/Phe-tRNA_Trfase"/>
</dbReference>
<keyword evidence="1 4" id="KW-0963">Cytoplasm</keyword>
<accession>A0AB39CHZ5</accession>
<dbReference type="PANTHER" id="PTHR30098">
    <property type="entry name" value="LEUCYL/PHENYLALANYL-TRNA--PROTEIN TRANSFERASE"/>
    <property type="match status" value="1"/>
</dbReference>
<dbReference type="Gene3D" id="3.40.630.70">
    <property type="entry name" value="Leucyl/phenylalanyl-tRNA-protein transferase, C-terminal domain"/>
    <property type="match status" value="1"/>
</dbReference>
<dbReference type="InterPro" id="IPR042203">
    <property type="entry name" value="Leu/Phe-tRNA_Trfase_C"/>
</dbReference>
<gene>
    <name evidence="4 5" type="primary">aat</name>
    <name evidence="5" type="ORF">ABRY99_11685</name>
</gene>
<dbReference type="EC" id="2.3.2.6" evidence="4"/>
<dbReference type="SUPFAM" id="SSF55729">
    <property type="entry name" value="Acyl-CoA N-acyltransferases (Nat)"/>
    <property type="match status" value="1"/>
</dbReference>
<dbReference type="HAMAP" id="MF_00688">
    <property type="entry name" value="Leu_Phe_trans"/>
    <property type="match status" value="1"/>
</dbReference>
<dbReference type="NCBIfam" id="TIGR00667">
    <property type="entry name" value="aat"/>
    <property type="match status" value="1"/>
</dbReference>
<evidence type="ECO:0000256" key="2">
    <source>
        <dbReference type="ARBA" id="ARBA00022679"/>
    </source>
</evidence>
<comment type="similarity">
    <text evidence="4">Belongs to the L/F-transferase family.</text>
</comment>
<dbReference type="GO" id="GO:0005737">
    <property type="term" value="C:cytoplasm"/>
    <property type="evidence" value="ECO:0007669"/>
    <property type="project" value="UniProtKB-SubCell"/>
</dbReference>
<dbReference type="Gene3D" id="3.30.70.3550">
    <property type="entry name" value="Leucyl/phenylalanyl-tRNA-protein transferase, N-terminal domain"/>
    <property type="match status" value="1"/>
</dbReference>
<dbReference type="EMBL" id="CP158252">
    <property type="protein sequence ID" value="XDJ41585.1"/>
    <property type="molecule type" value="Genomic_DNA"/>
</dbReference>
<dbReference type="Pfam" id="PF03588">
    <property type="entry name" value="Leu_Phe_trans"/>
    <property type="match status" value="1"/>
</dbReference>